<dbReference type="AlphaFoldDB" id="A0A6A5DVX5"/>
<protein>
    <submittedName>
        <fullName evidence="2">Uncharacterized protein</fullName>
    </submittedName>
</protein>
<dbReference type="InterPro" id="IPR036397">
    <property type="entry name" value="RNaseH_sf"/>
</dbReference>
<gene>
    <name evidence="2" type="ORF">MS3_00009475</name>
</gene>
<feature type="region of interest" description="Disordered" evidence="1">
    <location>
        <begin position="179"/>
        <end position="213"/>
    </location>
</feature>
<dbReference type="InterPro" id="IPR012337">
    <property type="entry name" value="RNaseH-like_sf"/>
</dbReference>
<sequence>MRTTSCHPMSNAIVERLHRQLKASLTAVIVNNDWVNKFSLVMLALRATIKHDMGCCPAELVYGTTLRLPGEFFTSSKGVPTDVTGCVQRLRKHMSDLKITPPRPQQGRVFIPQELHNSTYVFIGRDEVQPPLQPSYDGPFKVIAWTDKTVTMEKAGKTDVISIDRVKLAFIDSDIHSTNTNSSKMVTPTKHESQESVTLTQQKDETPVTTRSGRRVKWPERMILPVHNSFLFASSILPN</sequence>
<reference evidence="2" key="4">
    <citation type="journal article" date="2022" name="PLoS Pathog.">
        <title>Chromosome-level genome of Schistosoma haematobium underpins genome-wide explorations of molecular variation.</title>
        <authorList>
            <person name="Stroehlein A.J."/>
            <person name="Korhonen P.K."/>
            <person name="Lee V.V."/>
            <person name="Ralph S.A."/>
            <person name="Mentink-Kane M."/>
            <person name="You H."/>
            <person name="McManus D.P."/>
            <person name="Tchuente L.T."/>
            <person name="Stothard J.R."/>
            <person name="Kaur P."/>
            <person name="Dudchenko O."/>
            <person name="Aiden E.L."/>
            <person name="Yang B."/>
            <person name="Yang H."/>
            <person name="Emery A.M."/>
            <person name="Webster B.L."/>
            <person name="Brindley P.J."/>
            <person name="Rollinson D."/>
            <person name="Chang B.C.H."/>
            <person name="Gasser R.B."/>
            <person name="Young N.D."/>
        </authorList>
    </citation>
    <scope>NUCLEOTIDE SEQUENCE</scope>
</reference>
<dbReference type="Gene3D" id="3.30.420.10">
    <property type="entry name" value="Ribonuclease H-like superfamily/Ribonuclease H"/>
    <property type="match status" value="1"/>
</dbReference>
<reference evidence="2" key="1">
    <citation type="journal article" date="2012" name="Nat. Genet.">
        <title>Whole-genome sequence of Schistosoma haematobium.</title>
        <authorList>
            <person name="Young N.D."/>
            <person name="Jex A.R."/>
            <person name="Li B."/>
            <person name="Liu S."/>
            <person name="Yang L."/>
            <person name="Xiong Z."/>
            <person name="Li Y."/>
            <person name="Cantacessi C."/>
            <person name="Hall R.S."/>
            <person name="Xu X."/>
            <person name="Chen F."/>
            <person name="Wu X."/>
            <person name="Zerlotini A."/>
            <person name="Oliveira G."/>
            <person name="Hofmann A."/>
            <person name="Zhang G."/>
            <person name="Fang X."/>
            <person name="Kang Y."/>
            <person name="Campbell B.E."/>
            <person name="Loukas A."/>
            <person name="Ranganathan S."/>
            <person name="Rollinson D."/>
            <person name="Rinaldi G."/>
            <person name="Brindley P.J."/>
            <person name="Yang H."/>
            <person name="Wang J."/>
            <person name="Wang J."/>
            <person name="Gasser R.B."/>
        </authorList>
    </citation>
    <scope>NUCLEOTIDE SEQUENCE</scope>
</reference>
<proteinExistence type="predicted"/>
<dbReference type="KEGG" id="shx:MS3_00009475"/>
<dbReference type="SUPFAM" id="SSF53098">
    <property type="entry name" value="Ribonuclease H-like"/>
    <property type="match status" value="1"/>
</dbReference>
<dbReference type="GO" id="GO:0003676">
    <property type="term" value="F:nucleic acid binding"/>
    <property type="evidence" value="ECO:0007669"/>
    <property type="project" value="InterPro"/>
</dbReference>
<feature type="compositionally biased region" description="Polar residues" evidence="1">
    <location>
        <begin position="195"/>
        <end position="211"/>
    </location>
</feature>
<name>A0A6A5DVX5_SCHHA</name>
<accession>A0A6A5DVX5</accession>
<evidence type="ECO:0000313" key="3">
    <source>
        <dbReference type="Proteomes" id="UP000471633"/>
    </source>
</evidence>
<reference evidence="2" key="3">
    <citation type="submission" date="2021-06" db="EMBL/GenBank/DDBJ databases">
        <title>Chromosome-level genome assembly for S. haematobium.</title>
        <authorList>
            <person name="Stroehlein A.J."/>
        </authorList>
    </citation>
    <scope>NUCLEOTIDE SEQUENCE</scope>
</reference>
<keyword evidence="3" id="KW-1185">Reference proteome</keyword>
<dbReference type="EMBL" id="AMPZ03000008">
    <property type="protein sequence ID" value="KAH9579264.1"/>
    <property type="molecule type" value="Genomic_DNA"/>
</dbReference>
<evidence type="ECO:0000256" key="1">
    <source>
        <dbReference type="SAM" id="MobiDB-lite"/>
    </source>
</evidence>
<dbReference type="GeneID" id="24588429"/>
<reference evidence="2" key="2">
    <citation type="journal article" date="2019" name="Gigascience">
        <title>High-quality Schistosoma haematobium genome achieved by single-molecule and long-range sequencing.</title>
        <authorList>
            <person name="Stroehlein A.J."/>
            <person name="Korhonen P.K."/>
            <person name="Chong T.M."/>
            <person name="Lim Y.L."/>
            <person name="Chan K.G."/>
            <person name="Webster B."/>
            <person name="Rollinson D."/>
            <person name="Brindley P.J."/>
            <person name="Gasser R.B."/>
            <person name="Young N.D."/>
        </authorList>
    </citation>
    <scope>NUCLEOTIDE SEQUENCE</scope>
</reference>
<comment type="caution">
    <text evidence="2">The sequence shown here is derived from an EMBL/GenBank/DDBJ whole genome shotgun (WGS) entry which is preliminary data.</text>
</comment>
<dbReference type="Proteomes" id="UP000471633">
    <property type="component" value="Unassembled WGS sequence"/>
</dbReference>
<dbReference type="CTD" id="24588429"/>
<dbReference type="PANTHER" id="PTHR38681">
    <property type="entry name" value="RETROVIRUS-RELATED POL POLYPROTEIN FROM TRANSPOSON 412-LIKE PROTEIN-RELATED"/>
    <property type="match status" value="1"/>
</dbReference>
<evidence type="ECO:0000313" key="2">
    <source>
        <dbReference type="EMBL" id="KAH9579264.1"/>
    </source>
</evidence>
<dbReference type="PANTHER" id="PTHR38681:SF1">
    <property type="entry name" value="RETROVIRUS-RELATED POL POLYPROTEIN FROM TRANSPOSON 412-LIKE PROTEIN"/>
    <property type="match status" value="1"/>
</dbReference>
<organism evidence="2 3">
    <name type="scientific">Schistosoma haematobium</name>
    <name type="common">Blood fluke</name>
    <dbReference type="NCBI Taxonomy" id="6185"/>
    <lineage>
        <taxon>Eukaryota</taxon>
        <taxon>Metazoa</taxon>
        <taxon>Spiralia</taxon>
        <taxon>Lophotrochozoa</taxon>
        <taxon>Platyhelminthes</taxon>
        <taxon>Trematoda</taxon>
        <taxon>Digenea</taxon>
        <taxon>Strigeidida</taxon>
        <taxon>Schistosomatoidea</taxon>
        <taxon>Schistosomatidae</taxon>
        <taxon>Schistosoma</taxon>
    </lineage>
</organism>
<dbReference type="RefSeq" id="XP_012792259.2">
    <property type="nucleotide sequence ID" value="XM_012936805.2"/>
</dbReference>